<dbReference type="AlphaFoldDB" id="A0A9X6W391"/>
<protein>
    <recommendedName>
        <fullName evidence="3">DUF2971 domain-containing protein</fullName>
    </recommendedName>
</protein>
<organism evidence="1 2">
    <name type="scientific">Bacillus cereus</name>
    <dbReference type="NCBI Taxonomy" id="1396"/>
    <lineage>
        <taxon>Bacteria</taxon>
        <taxon>Bacillati</taxon>
        <taxon>Bacillota</taxon>
        <taxon>Bacilli</taxon>
        <taxon>Bacillales</taxon>
        <taxon>Bacillaceae</taxon>
        <taxon>Bacillus</taxon>
        <taxon>Bacillus cereus group</taxon>
    </lineage>
</organism>
<dbReference type="EMBL" id="NTSO01000001">
    <property type="protein sequence ID" value="PFF52192.1"/>
    <property type="molecule type" value="Genomic_DNA"/>
</dbReference>
<evidence type="ECO:0008006" key="3">
    <source>
        <dbReference type="Google" id="ProtNLM"/>
    </source>
</evidence>
<comment type="caution">
    <text evidence="1">The sequence shown here is derived from an EMBL/GenBank/DDBJ whole genome shotgun (WGS) entry which is preliminary data.</text>
</comment>
<evidence type="ECO:0000313" key="2">
    <source>
        <dbReference type="Proteomes" id="UP000220210"/>
    </source>
</evidence>
<evidence type="ECO:0000313" key="1">
    <source>
        <dbReference type="EMBL" id="PFF52192.1"/>
    </source>
</evidence>
<sequence length="267" mass="31182">MEGPEVPDYLYHYTNLETLKLILQNKTFRLSSLNRMDDLEEGDTEDFNKLGRFIYISSWTGNPNESLLLWNYSKGNEGVRLRMKSNIFKTVHINEIINYHGIDVPVNGEFNPGIIELMQNECVTFMPYKAELCRVTYTDIDRLLKPTVYKECGCGSFGIETQDLGIFKRTEWEDQKEWRYRLSSLPISIQENVTWFRNFNQKSLLTAIRNRTDLGYIDLPLRDDAFDDIEILCSSKMSQEAREELSKVLNQYAPNATVRNSGMRIRV</sequence>
<dbReference type="Proteomes" id="UP000220210">
    <property type="component" value="Unassembled WGS sequence"/>
</dbReference>
<name>A0A9X6W391_BACCE</name>
<proteinExistence type="predicted"/>
<reference evidence="1 2" key="1">
    <citation type="submission" date="2017-09" db="EMBL/GenBank/DDBJ databases">
        <title>Large-scale bioinformatics analysis of Bacillus genomes uncovers conserved roles of natural products in bacterial physiology.</title>
        <authorList>
            <consortium name="Agbiome Team Llc"/>
            <person name="Bleich R.M."/>
            <person name="Kirk G.J."/>
            <person name="Santa Maria K.C."/>
            <person name="Allen S.E."/>
            <person name="Farag S."/>
            <person name="Shank E.A."/>
            <person name="Bowers A."/>
        </authorList>
    </citation>
    <scope>NUCLEOTIDE SEQUENCE [LARGE SCALE GENOMIC DNA]</scope>
    <source>
        <strain evidence="1 2">AFS020204</strain>
    </source>
</reference>
<accession>A0A9X6W391</accession>
<gene>
    <name evidence="1" type="ORF">CN357_00125</name>
</gene>